<accession>A0A7V4U2B6</accession>
<comment type="caution">
    <text evidence="1">The sequence shown here is derived from an EMBL/GenBank/DDBJ whole genome shotgun (WGS) entry which is preliminary data.</text>
</comment>
<sequence>MAKKQDFASKTAKMAKHGKSCPVCGEIYSYVLAVDTVASKKEGAHRFAERQVAVCKCNEKEVYG</sequence>
<proteinExistence type="predicted"/>
<dbReference type="EMBL" id="DRQG01000072">
    <property type="protein sequence ID" value="HGY55569.1"/>
    <property type="molecule type" value="Genomic_DNA"/>
</dbReference>
<evidence type="ECO:0000313" key="1">
    <source>
        <dbReference type="EMBL" id="HGY55569.1"/>
    </source>
</evidence>
<protein>
    <submittedName>
        <fullName evidence="1">Uncharacterized protein</fullName>
    </submittedName>
</protein>
<name>A0A7V4U2B6_CALAY</name>
<organism evidence="1">
    <name type="scientific">Caldithrix abyssi</name>
    <dbReference type="NCBI Taxonomy" id="187145"/>
    <lineage>
        <taxon>Bacteria</taxon>
        <taxon>Pseudomonadati</taxon>
        <taxon>Calditrichota</taxon>
        <taxon>Calditrichia</taxon>
        <taxon>Calditrichales</taxon>
        <taxon>Calditrichaceae</taxon>
        <taxon>Caldithrix</taxon>
    </lineage>
</organism>
<dbReference type="Proteomes" id="UP000885779">
    <property type="component" value="Unassembled WGS sequence"/>
</dbReference>
<gene>
    <name evidence="1" type="ORF">ENK44_07715</name>
</gene>
<dbReference type="AlphaFoldDB" id="A0A7V4U2B6"/>
<reference evidence="1" key="1">
    <citation type="journal article" date="2020" name="mSystems">
        <title>Genome- and Community-Level Interaction Insights into Carbon Utilization and Element Cycling Functions of Hydrothermarchaeota in Hydrothermal Sediment.</title>
        <authorList>
            <person name="Zhou Z."/>
            <person name="Liu Y."/>
            <person name="Xu W."/>
            <person name="Pan J."/>
            <person name="Luo Z.H."/>
            <person name="Li M."/>
        </authorList>
    </citation>
    <scope>NUCLEOTIDE SEQUENCE [LARGE SCALE GENOMIC DNA]</scope>
    <source>
        <strain evidence="1">HyVt-577</strain>
    </source>
</reference>